<keyword evidence="3" id="KW-0411">Iron-sulfur</keyword>
<dbReference type="Gene3D" id="3.40.50.11900">
    <property type="match status" value="1"/>
</dbReference>
<proteinExistence type="inferred from homology"/>
<reference evidence="4 5" key="1">
    <citation type="submission" date="2016-11" db="EMBL/GenBank/DDBJ databases">
        <authorList>
            <person name="Jaros S."/>
            <person name="Januszkiewicz K."/>
            <person name="Wedrychowicz H."/>
        </authorList>
    </citation>
    <scope>NUCLEOTIDE SEQUENCE [LARGE SCALE GENOMIC DNA]</scope>
    <source>
        <strain evidence="4 5">DSM 15212</strain>
    </source>
</reference>
<gene>
    <name evidence="4" type="ORF">SAMN02745912_02693</name>
</gene>
<dbReference type="RefSeq" id="WP_073151025.1">
    <property type="nucleotide sequence ID" value="NZ_FRAG01000038.1"/>
</dbReference>
<evidence type="ECO:0000256" key="3">
    <source>
        <dbReference type="ARBA" id="ARBA00023014"/>
    </source>
</evidence>
<dbReference type="PANTHER" id="PTHR30548:SF2">
    <property type="entry name" value="2-HYDROXYACYL-COA DEHYDRATASE,D-COMPONENT"/>
    <property type="match status" value="1"/>
</dbReference>
<evidence type="ECO:0000256" key="1">
    <source>
        <dbReference type="ARBA" id="ARBA00001966"/>
    </source>
</evidence>
<dbReference type="STRING" id="1121301.SAMN02745912_02693"/>
<dbReference type="Proteomes" id="UP000184465">
    <property type="component" value="Unassembled WGS sequence"/>
</dbReference>
<evidence type="ECO:0000313" key="4">
    <source>
        <dbReference type="EMBL" id="SHK22936.1"/>
    </source>
</evidence>
<sequence length="407" mass="47921">MIRYKITDKDRETQYQNMLRATDNYNAENINQVGNLKASKIRSLVNAYIIMETYKNKSKVAYAGEQFPNEILFPFDIRPLNIESMAAFFARSDAIEKFLKVTEENNLARDICTNIRSSFGIALANCYPTPDIIMVNNHPCDCLAKLAYIMADFYDKPYLALDVPNYLNDDSISYLVKQFKSIMKDIERLTNIKYNEEKFTKVIDYSNQAKEYFINTVKLTEKYRLPEISRELYEIFATNPWGLKEAVDICKTLYEEAFELSKKLDSNEKWKKVLWVGQLPNHTFEIIEYLEKHVEIIYWGALMDSNMYLLDKEEPFKSLAIRSILYMWNTDRFKKSITDVYNRFKMDGIIIINAWGCRNLQGLSQMLRVFATENNIKYLTIDADYMDRNNYAFSHVKNRIDAFLEII</sequence>
<name>A0A1M6QRU5_PARC5</name>
<evidence type="ECO:0000313" key="5">
    <source>
        <dbReference type="Proteomes" id="UP000184465"/>
    </source>
</evidence>
<dbReference type="Pfam" id="PF06050">
    <property type="entry name" value="HGD-D"/>
    <property type="match status" value="1"/>
</dbReference>
<dbReference type="GO" id="GO:0016836">
    <property type="term" value="F:hydro-lyase activity"/>
    <property type="evidence" value="ECO:0007669"/>
    <property type="project" value="UniProtKB-ARBA"/>
</dbReference>
<dbReference type="GO" id="GO:0051536">
    <property type="term" value="F:iron-sulfur cluster binding"/>
    <property type="evidence" value="ECO:0007669"/>
    <property type="project" value="UniProtKB-KW"/>
</dbReference>
<comment type="similarity">
    <text evidence="2">Belongs to the FldB/FldC dehydratase alpha/beta subunit family.</text>
</comment>
<dbReference type="InterPro" id="IPR010327">
    <property type="entry name" value="FldB/FldC_alpha/beta"/>
</dbReference>
<evidence type="ECO:0000256" key="2">
    <source>
        <dbReference type="ARBA" id="ARBA00005806"/>
    </source>
</evidence>
<comment type="cofactor">
    <cofactor evidence="1">
        <name>[4Fe-4S] cluster</name>
        <dbReference type="ChEBI" id="CHEBI:49883"/>
    </cofactor>
</comment>
<dbReference type="OrthoDB" id="9810278at2"/>
<dbReference type="PANTHER" id="PTHR30548">
    <property type="entry name" value="2-HYDROXYGLUTARYL-COA DEHYDRATASE, D-COMPONENT-RELATED"/>
    <property type="match status" value="1"/>
</dbReference>
<keyword evidence="3" id="KW-0408">Iron</keyword>
<dbReference type="AlphaFoldDB" id="A0A1M6QRU5"/>
<keyword evidence="5" id="KW-1185">Reference proteome</keyword>
<accession>A0A1M6QRU5</accession>
<dbReference type="EMBL" id="FRAG01000038">
    <property type="protein sequence ID" value="SHK22936.1"/>
    <property type="molecule type" value="Genomic_DNA"/>
</dbReference>
<dbReference type="Gene3D" id="3.40.50.11890">
    <property type="match status" value="1"/>
</dbReference>
<keyword evidence="3" id="KW-0479">Metal-binding</keyword>
<organism evidence="4 5">
    <name type="scientific">Paramaledivibacter caminithermalis (strain DSM 15212 / CIP 107654 / DViRD3)</name>
    <name type="common">Clostridium caminithermale</name>
    <dbReference type="NCBI Taxonomy" id="1121301"/>
    <lineage>
        <taxon>Bacteria</taxon>
        <taxon>Bacillati</taxon>
        <taxon>Bacillota</taxon>
        <taxon>Clostridia</taxon>
        <taxon>Peptostreptococcales</taxon>
        <taxon>Caminicellaceae</taxon>
        <taxon>Paramaledivibacter</taxon>
    </lineage>
</organism>
<protein>
    <submittedName>
        <fullName evidence="4">Benzoyl-CoA reductase/2-hydroxyglutaryl-CoA dehydratase subunit, BcrC/BadD/HgdB</fullName>
    </submittedName>
</protein>